<sequence>MAPSQLQIKVNALKRLIKEEGLYQREVTEQEQHVNQMKANNADEYELKKQVEVLEESKRMVPQVSKKIEDLKKSLQEYLESYTGDEDLTEAKELLN</sequence>
<evidence type="ECO:0000256" key="2">
    <source>
        <dbReference type="ARBA" id="ARBA00004245"/>
    </source>
</evidence>
<evidence type="ECO:0000313" key="11">
    <source>
        <dbReference type="Proteomes" id="UP000669133"/>
    </source>
</evidence>
<dbReference type="OrthoDB" id="296187at2759"/>
<dbReference type="GO" id="GO:0005829">
    <property type="term" value="C:cytosol"/>
    <property type="evidence" value="ECO:0007669"/>
    <property type="project" value="TreeGrafter"/>
</dbReference>
<dbReference type="GeneID" id="93651051"/>
<dbReference type="FunFam" id="1.20.58.90:FF:000010">
    <property type="entry name" value="Tubulin-specific chaperone A"/>
    <property type="match status" value="1"/>
</dbReference>
<dbReference type="GO" id="GO:0007023">
    <property type="term" value="P:post-chaperonin tubulin folding pathway"/>
    <property type="evidence" value="ECO:0007669"/>
    <property type="project" value="UniProtKB-UniRule"/>
</dbReference>
<keyword evidence="6 9" id="KW-0493">Microtubule</keyword>
<accession>A0A8H7ZK47</accession>
<comment type="caution">
    <text evidence="10">The sequence shown here is derived from an EMBL/GenBank/DDBJ whole genome shotgun (WGS) entry which is preliminary data.</text>
</comment>
<comment type="subunit">
    <text evidence="9">Supercomplex made of cofactors A to E. Cofactors A and D function by capturing and stabilizing tubulin in a quasi-native conformation. Cofactor E binds to the cofactor D-tubulin complex; interaction with cofactor C then causes the release of tubulin polypeptides that are committed to the native state.</text>
</comment>
<comment type="subcellular location">
    <subcellularLocation>
        <location evidence="2 9">Cytoplasm</location>
        <location evidence="2 9">Cytoskeleton</location>
    </subcellularLocation>
</comment>
<keyword evidence="11" id="KW-1185">Reference proteome</keyword>
<evidence type="ECO:0000256" key="5">
    <source>
        <dbReference type="ARBA" id="ARBA00022490"/>
    </source>
</evidence>
<evidence type="ECO:0000313" key="10">
    <source>
        <dbReference type="EMBL" id="KAG5420541.1"/>
    </source>
</evidence>
<evidence type="ECO:0000256" key="3">
    <source>
        <dbReference type="ARBA" id="ARBA00006806"/>
    </source>
</evidence>
<evidence type="ECO:0000256" key="6">
    <source>
        <dbReference type="ARBA" id="ARBA00022701"/>
    </source>
</evidence>
<keyword evidence="5 9" id="KW-0963">Cytoplasm</keyword>
<dbReference type="Gene3D" id="1.20.58.90">
    <property type="match status" value="1"/>
</dbReference>
<protein>
    <recommendedName>
        <fullName evidence="4 9">Tubulin-specific chaperone A</fullName>
    </recommendedName>
</protein>
<organism evidence="10 11">
    <name type="scientific">Candida metapsilosis</name>
    <dbReference type="NCBI Taxonomy" id="273372"/>
    <lineage>
        <taxon>Eukaryota</taxon>
        <taxon>Fungi</taxon>
        <taxon>Dikarya</taxon>
        <taxon>Ascomycota</taxon>
        <taxon>Saccharomycotina</taxon>
        <taxon>Pichiomycetes</taxon>
        <taxon>Debaryomycetaceae</taxon>
        <taxon>Candida/Lodderomyces clade</taxon>
        <taxon>Candida</taxon>
    </lineage>
</organism>
<reference evidence="10 11" key="1">
    <citation type="submission" date="2020-12" db="EMBL/GenBank/DDBJ databases">
        <title>Effect of drift, selection, and recombination on the evolution of hybrid genomes in Candida yeast pathogens.</title>
        <authorList>
            <person name="Mixao V."/>
            <person name="Ksiezopolska E."/>
            <person name="Saus E."/>
            <person name="Boekhout T."/>
            <person name="Gacser A."/>
            <person name="Gabaldon T."/>
        </authorList>
    </citation>
    <scope>NUCLEOTIDE SEQUENCE [LARGE SCALE GENOMIC DNA]</scope>
    <source>
        <strain evidence="10 11">BP57</strain>
    </source>
</reference>
<evidence type="ECO:0000256" key="1">
    <source>
        <dbReference type="ARBA" id="ARBA00003046"/>
    </source>
</evidence>
<dbReference type="Proteomes" id="UP000669133">
    <property type="component" value="Unassembled WGS sequence"/>
</dbReference>
<dbReference type="PANTHER" id="PTHR21500:SF0">
    <property type="entry name" value="TUBULIN-SPECIFIC CHAPERONE A"/>
    <property type="match status" value="1"/>
</dbReference>
<dbReference type="InterPro" id="IPR004226">
    <property type="entry name" value="TBCA"/>
</dbReference>
<dbReference type="RefSeq" id="XP_067549657.1">
    <property type="nucleotide sequence ID" value="XM_067691276.1"/>
</dbReference>
<dbReference type="EMBL" id="JAEOAQ010000002">
    <property type="protein sequence ID" value="KAG5420541.1"/>
    <property type="molecule type" value="Genomic_DNA"/>
</dbReference>
<gene>
    <name evidence="10" type="ORF">I9W82_002422</name>
</gene>
<dbReference type="GO" id="GO:0007021">
    <property type="term" value="P:tubulin complex assembly"/>
    <property type="evidence" value="ECO:0007669"/>
    <property type="project" value="UniProtKB-UniRule"/>
</dbReference>
<dbReference type="Pfam" id="PF02970">
    <property type="entry name" value="TBCA"/>
    <property type="match status" value="1"/>
</dbReference>
<keyword evidence="7 9" id="KW-0143">Chaperone</keyword>
<dbReference type="AlphaFoldDB" id="A0A8H7ZK47"/>
<evidence type="ECO:0000256" key="8">
    <source>
        <dbReference type="ARBA" id="ARBA00023212"/>
    </source>
</evidence>
<keyword evidence="8 9" id="KW-0206">Cytoskeleton</keyword>
<dbReference type="GO" id="GO:0048487">
    <property type="term" value="F:beta-tubulin binding"/>
    <property type="evidence" value="ECO:0007669"/>
    <property type="project" value="InterPro"/>
</dbReference>
<evidence type="ECO:0000256" key="4">
    <source>
        <dbReference type="ARBA" id="ARBA00015002"/>
    </source>
</evidence>
<proteinExistence type="inferred from homology"/>
<evidence type="ECO:0000256" key="9">
    <source>
        <dbReference type="RuleBase" id="RU364030"/>
    </source>
</evidence>
<comment type="function">
    <text evidence="1">Tubulin-folding protein; involved in the early step of the tubulin folding pathway.</text>
</comment>
<comment type="similarity">
    <text evidence="3 9">Belongs to the TBCA family.</text>
</comment>
<dbReference type="GO" id="GO:0005874">
    <property type="term" value="C:microtubule"/>
    <property type="evidence" value="ECO:0007669"/>
    <property type="project" value="UniProtKB-KW"/>
</dbReference>
<evidence type="ECO:0000256" key="7">
    <source>
        <dbReference type="ARBA" id="ARBA00023186"/>
    </source>
</evidence>
<dbReference type="SUPFAM" id="SSF46988">
    <property type="entry name" value="Tubulin chaperone cofactor A"/>
    <property type="match status" value="1"/>
</dbReference>
<name>A0A8H7ZK47_9ASCO</name>
<dbReference type="PANTHER" id="PTHR21500">
    <property type="entry name" value="TUBULIN-SPECIFIC CHAPERONE A"/>
    <property type="match status" value="1"/>
</dbReference>
<dbReference type="InterPro" id="IPR036126">
    <property type="entry name" value="TBCA_sf"/>
</dbReference>